<dbReference type="GO" id="GO:0004252">
    <property type="term" value="F:serine-type endopeptidase activity"/>
    <property type="evidence" value="ECO:0007669"/>
    <property type="project" value="UniProtKB-UniRule"/>
</dbReference>
<dbReference type="GO" id="GO:0006508">
    <property type="term" value="P:proteolysis"/>
    <property type="evidence" value="ECO:0007669"/>
    <property type="project" value="UniProtKB-KW"/>
</dbReference>
<dbReference type="PRINTS" id="PR00723">
    <property type="entry name" value="SUBTILISIN"/>
</dbReference>
<dbReference type="KEGG" id="bex:A11Q_434"/>
<dbReference type="InterPro" id="IPR015500">
    <property type="entry name" value="Peptidase_S8_subtilisin-rel"/>
</dbReference>
<evidence type="ECO:0000259" key="7">
    <source>
        <dbReference type="Pfam" id="PF00082"/>
    </source>
</evidence>
<evidence type="ECO:0000256" key="5">
    <source>
        <dbReference type="PROSITE-ProRule" id="PRU01240"/>
    </source>
</evidence>
<evidence type="ECO:0000313" key="9">
    <source>
        <dbReference type="Proteomes" id="UP000012040"/>
    </source>
</evidence>
<protein>
    <recommendedName>
        <fullName evidence="7">Peptidase S8/S53 domain-containing protein</fullName>
    </recommendedName>
</protein>
<dbReference type="Pfam" id="PF00082">
    <property type="entry name" value="Peptidase_S8"/>
    <property type="match status" value="1"/>
</dbReference>
<accession>M4VNH6</accession>
<comment type="similarity">
    <text evidence="1 5">Belongs to the peptidase S8 family.</text>
</comment>
<dbReference type="eggNOG" id="COG1404">
    <property type="taxonomic scope" value="Bacteria"/>
</dbReference>
<reference evidence="8 9" key="1">
    <citation type="journal article" date="2013" name="ISME J.">
        <title>By their genes ye shall know them: genomic signatures of predatory bacteria.</title>
        <authorList>
            <person name="Pasternak Z."/>
            <person name="Pietrokovski S."/>
            <person name="Rotem O."/>
            <person name="Gophna U."/>
            <person name="Lurie-Weinberger M.N."/>
            <person name="Jurkevitch E."/>
        </authorList>
    </citation>
    <scope>NUCLEOTIDE SEQUENCE [LARGE SCALE GENOMIC DNA]</scope>
    <source>
        <strain evidence="8 9">JSS</strain>
    </source>
</reference>
<evidence type="ECO:0000256" key="6">
    <source>
        <dbReference type="SAM" id="SignalP"/>
    </source>
</evidence>
<dbReference type="InterPro" id="IPR036852">
    <property type="entry name" value="Peptidase_S8/S53_dom_sf"/>
</dbReference>
<dbReference type="SUPFAM" id="SSF52743">
    <property type="entry name" value="Subtilisin-like"/>
    <property type="match status" value="1"/>
</dbReference>
<dbReference type="Gene3D" id="3.40.50.200">
    <property type="entry name" value="Peptidase S8/S53 domain"/>
    <property type="match status" value="1"/>
</dbReference>
<evidence type="ECO:0000256" key="3">
    <source>
        <dbReference type="ARBA" id="ARBA00022801"/>
    </source>
</evidence>
<feature type="domain" description="Peptidase S8/S53" evidence="7">
    <location>
        <begin position="40"/>
        <end position="309"/>
    </location>
</feature>
<dbReference type="HOGENOM" id="CLU_011263_15_1_7"/>
<keyword evidence="9" id="KW-1185">Reference proteome</keyword>
<evidence type="ECO:0000256" key="1">
    <source>
        <dbReference type="ARBA" id="ARBA00011073"/>
    </source>
</evidence>
<dbReference type="InterPro" id="IPR051048">
    <property type="entry name" value="Peptidase_S8/S53_subtilisin"/>
</dbReference>
<evidence type="ECO:0000256" key="2">
    <source>
        <dbReference type="ARBA" id="ARBA00022670"/>
    </source>
</evidence>
<proteinExistence type="inferred from homology"/>
<feature type="active site" description="Charge relay system" evidence="5">
    <location>
        <position position="274"/>
    </location>
</feature>
<dbReference type="PROSITE" id="PS51892">
    <property type="entry name" value="SUBTILASE"/>
    <property type="match status" value="1"/>
</dbReference>
<evidence type="ECO:0000313" key="8">
    <source>
        <dbReference type="EMBL" id="AGH94654.1"/>
    </source>
</evidence>
<sequence>MKAQFILGLVLSFSLNTQAAIPNTTPDHKPKADIQKELRQDIVVAVIDTGADINHKDLKDYIWINEGESGLDRLGRNKATNGLDDDGNGFVDDVHGWNFVKNNNDVSDQEGHGTHISGIIQQEFEKQRTSSTSPQSVRLMILKYYDANAEDEQNVMNTVKAIEYATKMNARIINYSGGGESPFSLEFKALQQANQQGILLVAAAGNNNSNTDLRRFYPANYPLQNIISVAATDKDGELVSFSNYGSNSIDIAAIGQQVLSTLPNNKYGRMSGTSQATAYVTGVSAALLTRSRRPAHVPNLLKELLAMSTYKKSLKGKTKFQMAMIQ</sequence>
<feature type="active site" description="Charge relay system" evidence="5">
    <location>
        <position position="112"/>
    </location>
</feature>
<feature type="active site" description="Charge relay system" evidence="5">
    <location>
        <position position="48"/>
    </location>
</feature>
<dbReference type="PATRIC" id="fig|1184267.3.peg.439"/>
<dbReference type="PANTHER" id="PTHR43399:SF4">
    <property type="entry name" value="CELL WALL-ASSOCIATED PROTEASE"/>
    <property type="match status" value="1"/>
</dbReference>
<keyword evidence="6" id="KW-0732">Signal</keyword>
<keyword evidence="4 5" id="KW-0720">Serine protease</keyword>
<name>M4VNH6_9BACT</name>
<dbReference type="CDD" id="cd07473">
    <property type="entry name" value="Peptidases_S8_Subtilisin_like"/>
    <property type="match status" value="1"/>
</dbReference>
<keyword evidence="2 5" id="KW-0645">Protease</keyword>
<dbReference type="STRING" id="1184267.A11Q_434"/>
<keyword evidence="3 5" id="KW-0378">Hydrolase</keyword>
<feature type="chain" id="PRO_5004060370" description="Peptidase S8/S53 domain-containing protein" evidence="6">
    <location>
        <begin position="20"/>
        <end position="326"/>
    </location>
</feature>
<dbReference type="InterPro" id="IPR034204">
    <property type="entry name" value="PfSUB1-like_cat_dom"/>
</dbReference>
<dbReference type="RefSeq" id="WP_015469144.1">
    <property type="nucleotide sequence ID" value="NC_020813.1"/>
</dbReference>
<feature type="signal peptide" evidence="6">
    <location>
        <begin position="1"/>
        <end position="19"/>
    </location>
</feature>
<organism evidence="8 9">
    <name type="scientific">Pseudobdellovibrio exovorus JSS</name>
    <dbReference type="NCBI Taxonomy" id="1184267"/>
    <lineage>
        <taxon>Bacteria</taxon>
        <taxon>Pseudomonadati</taxon>
        <taxon>Bdellovibrionota</taxon>
        <taxon>Bdellovibrionia</taxon>
        <taxon>Bdellovibrionales</taxon>
        <taxon>Pseudobdellovibrionaceae</taxon>
        <taxon>Pseudobdellovibrio</taxon>
    </lineage>
</organism>
<dbReference type="EMBL" id="CP003537">
    <property type="protein sequence ID" value="AGH94654.1"/>
    <property type="molecule type" value="Genomic_DNA"/>
</dbReference>
<dbReference type="OrthoDB" id="5288185at2"/>
<dbReference type="InterPro" id="IPR000209">
    <property type="entry name" value="Peptidase_S8/S53_dom"/>
</dbReference>
<gene>
    <name evidence="8" type="ORF">A11Q_434</name>
</gene>
<evidence type="ECO:0000256" key="4">
    <source>
        <dbReference type="ARBA" id="ARBA00022825"/>
    </source>
</evidence>
<dbReference type="AlphaFoldDB" id="M4VNH6"/>
<dbReference type="Proteomes" id="UP000012040">
    <property type="component" value="Chromosome"/>
</dbReference>
<dbReference type="PANTHER" id="PTHR43399">
    <property type="entry name" value="SUBTILISIN-RELATED"/>
    <property type="match status" value="1"/>
</dbReference>